<dbReference type="SUPFAM" id="SSF53474">
    <property type="entry name" value="alpha/beta-Hydrolases"/>
    <property type="match status" value="1"/>
</dbReference>
<dbReference type="InterPro" id="IPR045889">
    <property type="entry name" value="MES/HNL"/>
</dbReference>
<evidence type="ECO:0000313" key="4">
    <source>
        <dbReference type="Proteomes" id="UP001597048"/>
    </source>
</evidence>
<gene>
    <name evidence="3" type="ORF">ACFQ1C_04675</name>
</gene>
<name>A0ABW3KES5_9GAMM</name>
<accession>A0ABW3KES5</accession>
<feature type="chain" id="PRO_5046086697" evidence="1">
    <location>
        <begin position="28"/>
        <end position="275"/>
    </location>
</feature>
<reference evidence="4" key="1">
    <citation type="journal article" date="2019" name="Int. J. Syst. Evol. Microbiol.">
        <title>The Global Catalogue of Microorganisms (GCM) 10K type strain sequencing project: providing services to taxonomists for standard genome sequencing and annotation.</title>
        <authorList>
            <consortium name="The Broad Institute Genomics Platform"/>
            <consortium name="The Broad Institute Genome Sequencing Center for Infectious Disease"/>
            <person name="Wu L."/>
            <person name="Ma J."/>
        </authorList>
    </citation>
    <scope>NUCLEOTIDE SEQUENCE [LARGE SCALE GENOMIC DNA]</scope>
    <source>
        <strain evidence="4">CCUG 60525</strain>
    </source>
</reference>
<dbReference type="RefSeq" id="WP_379557375.1">
    <property type="nucleotide sequence ID" value="NZ_JBHTJS010000013.1"/>
</dbReference>
<evidence type="ECO:0000256" key="1">
    <source>
        <dbReference type="SAM" id="SignalP"/>
    </source>
</evidence>
<dbReference type="EMBL" id="JBHTJS010000013">
    <property type="protein sequence ID" value="MFD1007452.1"/>
    <property type="molecule type" value="Genomic_DNA"/>
</dbReference>
<comment type="caution">
    <text evidence="3">The sequence shown here is derived from an EMBL/GenBank/DDBJ whole genome shotgun (WGS) entry which is preliminary data.</text>
</comment>
<evidence type="ECO:0000313" key="3">
    <source>
        <dbReference type="EMBL" id="MFD1007452.1"/>
    </source>
</evidence>
<dbReference type="Gene3D" id="3.40.50.1820">
    <property type="entry name" value="alpha/beta hydrolase"/>
    <property type="match status" value="1"/>
</dbReference>
<organism evidence="3 4">
    <name type="scientific">Oceanisphaera ostreae</name>
    <dbReference type="NCBI Taxonomy" id="914151"/>
    <lineage>
        <taxon>Bacteria</taxon>
        <taxon>Pseudomonadati</taxon>
        <taxon>Pseudomonadota</taxon>
        <taxon>Gammaproteobacteria</taxon>
        <taxon>Aeromonadales</taxon>
        <taxon>Aeromonadaceae</taxon>
        <taxon>Oceanisphaera</taxon>
    </lineage>
</organism>
<keyword evidence="3" id="KW-0378">Hydrolase</keyword>
<dbReference type="Pfam" id="PF12697">
    <property type="entry name" value="Abhydrolase_6"/>
    <property type="match status" value="1"/>
</dbReference>
<feature type="signal peptide" evidence="1">
    <location>
        <begin position="1"/>
        <end position="27"/>
    </location>
</feature>
<dbReference type="InterPro" id="IPR029058">
    <property type="entry name" value="AB_hydrolase_fold"/>
</dbReference>
<keyword evidence="1" id="KW-0732">Signal</keyword>
<protein>
    <submittedName>
        <fullName evidence="3">Alpha/beta fold hydrolase</fullName>
    </submittedName>
</protein>
<dbReference type="PANTHER" id="PTHR10992:SF1086">
    <property type="entry name" value="AB HYDROLASE-1 DOMAIN-CONTAINING PROTEIN"/>
    <property type="match status" value="1"/>
</dbReference>
<dbReference type="GO" id="GO:0016787">
    <property type="term" value="F:hydrolase activity"/>
    <property type="evidence" value="ECO:0007669"/>
    <property type="project" value="UniProtKB-KW"/>
</dbReference>
<feature type="domain" description="AB hydrolase-1" evidence="2">
    <location>
        <begin position="41"/>
        <end position="268"/>
    </location>
</feature>
<dbReference type="InterPro" id="IPR006311">
    <property type="entry name" value="TAT_signal"/>
</dbReference>
<dbReference type="Proteomes" id="UP001597048">
    <property type="component" value="Unassembled WGS sequence"/>
</dbReference>
<dbReference type="PANTHER" id="PTHR10992">
    <property type="entry name" value="METHYLESTERASE FAMILY MEMBER"/>
    <property type="match status" value="1"/>
</dbReference>
<dbReference type="InterPro" id="IPR000073">
    <property type="entry name" value="AB_hydrolase_1"/>
</dbReference>
<proteinExistence type="predicted"/>
<keyword evidence="4" id="KW-1185">Reference proteome</keyword>
<evidence type="ECO:0000259" key="2">
    <source>
        <dbReference type="Pfam" id="PF12697"/>
    </source>
</evidence>
<dbReference type="PROSITE" id="PS51318">
    <property type="entry name" value="TAT"/>
    <property type="match status" value="1"/>
</dbReference>
<sequence>MANRRDFIKSITALAAVSSALPLSAIAQDKKHNSSSVRNYVLAHGSWHGGWCWREVAQILRAQGHRVFTPSYTGMGDRAHLISKKISIDTFIEDLVQVINTEELEDVILVGHSFGGIPITGVADQIPDKIGHLVYFDAIVLENGKSAFSNYPKEDANARIEAASKATNGLAVPVPSPLPESWGLTVNTPQYDWVVRRLTPHPLASYTSELKLKNPIGNHRPKTYINCTEPALSVLEDSKALVKSQEQWGWIDLSAPHEAHITHPKELAKILLSFV</sequence>